<dbReference type="InterPro" id="IPR052035">
    <property type="entry name" value="ZnF_BED_domain_contain"/>
</dbReference>
<dbReference type="EMBL" id="JANJYI010000006">
    <property type="protein sequence ID" value="KAK2646633.1"/>
    <property type="molecule type" value="Genomic_DNA"/>
</dbReference>
<dbReference type="PANTHER" id="PTHR46481">
    <property type="entry name" value="ZINC FINGER BED DOMAIN-CONTAINING PROTEIN 4"/>
    <property type="match status" value="1"/>
</dbReference>
<keyword evidence="2" id="KW-1185">Reference proteome</keyword>
<proteinExistence type="predicted"/>
<feature type="non-terminal residue" evidence="1">
    <location>
        <position position="100"/>
    </location>
</feature>
<comment type="caution">
    <text evidence="1">The sequence shown here is derived from an EMBL/GenBank/DDBJ whole genome shotgun (WGS) entry which is preliminary data.</text>
</comment>
<sequence>MHDLVVSIRNAVKFVKSSPSRFDGFKKCVEREKIQNKGLVVLVVPTRWNSTYLMLESSLQFVKHLISWMTKMDTTRTTLRGLKMGKNGLGHKILSIGRML</sequence>
<name>A0AAD9U2Y9_9ROSI</name>
<organism evidence="1 2">
    <name type="scientific">Dipteronia dyeriana</name>
    <dbReference type="NCBI Taxonomy" id="168575"/>
    <lineage>
        <taxon>Eukaryota</taxon>
        <taxon>Viridiplantae</taxon>
        <taxon>Streptophyta</taxon>
        <taxon>Embryophyta</taxon>
        <taxon>Tracheophyta</taxon>
        <taxon>Spermatophyta</taxon>
        <taxon>Magnoliopsida</taxon>
        <taxon>eudicotyledons</taxon>
        <taxon>Gunneridae</taxon>
        <taxon>Pentapetalae</taxon>
        <taxon>rosids</taxon>
        <taxon>malvids</taxon>
        <taxon>Sapindales</taxon>
        <taxon>Sapindaceae</taxon>
        <taxon>Hippocastanoideae</taxon>
        <taxon>Acereae</taxon>
        <taxon>Dipteronia</taxon>
    </lineage>
</organism>
<dbReference type="Proteomes" id="UP001280121">
    <property type="component" value="Unassembled WGS sequence"/>
</dbReference>
<evidence type="ECO:0000313" key="1">
    <source>
        <dbReference type="EMBL" id="KAK2646633.1"/>
    </source>
</evidence>
<protein>
    <submittedName>
        <fullName evidence="1">Uncharacterized protein</fullName>
    </submittedName>
</protein>
<evidence type="ECO:0000313" key="2">
    <source>
        <dbReference type="Proteomes" id="UP001280121"/>
    </source>
</evidence>
<gene>
    <name evidence="1" type="ORF">Ddye_021828</name>
</gene>
<dbReference type="PANTHER" id="PTHR46481:SF8">
    <property type="entry name" value="ZINC FINGER BED DOMAIN-CONTAINING PROTEIN RICESLEEPER 1-LIKE"/>
    <property type="match status" value="1"/>
</dbReference>
<accession>A0AAD9U2Y9</accession>
<dbReference type="InterPro" id="IPR012337">
    <property type="entry name" value="RNaseH-like_sf"/>
</dbReference>
<reference evidence="1" key="1">
    <citation type="journal article" date="2023" name="Plant J.">
        <title>Genome sequences and population genomics provide insights into the demographic history, inbreeding, and mutation load of two 'living fossil' tree species of Dipteronia.</title>
        <authorList>
            <person name="Feng Y."/>
            <person name="Comes H.P."/>
            <person name="Chen J."/>
            <person name="Zhu S."/>
            <person name="Lu R."/>
            <person name="Zhang X."/>
            <person name="Li P."/>
            <person name="Qiu J."/>
            <person name="Olsen K.M."/>
            <person name="Qiu Y."/>
        </authorList>
    </citation>
    <scope>NUCLEOTIDE SEQUENCE</scope>
    <source>
        <strain evidence="1">KIB01</strain>
    </source>
</reference>
<dbReference type="AlphaFoldDB" id="A0AAD9U2Y9"/>
<dbReference type="SUPFAM" id="SSF53098">
    <property type="entry name" value="Ribonuclease H-like"/>
    <property type="match status" value="1"/>
</dbReference>